<evidence type="ECO:0000256" key="2">
    <source>
        <dbReference type="SAM" id="MobiDB-lite"/>
    </source>
</evidence>
<feature type="compositionally biased region" description="Low complexity" evidence="2">
    <location>
        <begin position="267"/>
        <end position="276"/>
    </location>
</feature>
<organism evidence="4 5">
    <name type="scientific">Lucilia cuprina</name>
    <name type="common">Green bottle fly</name>
    <name type="synonym">Australian sheep blowfly</name>
    <dbReference type="NCBI Taxonomy" id="7375"/>
    <lineage>
        <taxon>Eukaryota</taxon>
        <taxon>Metazoa</taxon>
        <taxon>Ecdysozoa</taxon>
        <taxon>Arthropoda</taxon>
        <taxon>Hexapoda</taxon>
        <taxon>Insecta</taxon>
        <taxon>Pterygota</taxon>
        <taxon>Neoptera</taxon>
        <taxon>Endopterygota</taxon>
        <taxon>Diptera</taxon>
        <taxon>Brachycera</taxon>
        <taxon>Muscomorpha</taxon>
        <taxon>Oestroidea</taxon>
        <taxon>Calliphoridae</taxon>
        <taxon>Luciliinae</taxon>
        <taxon>Lucilia</taxon>
    </lineage>
</organism>
<feature type="region of interest" description="Disordered" evidence="2">
    <location>
        <begin position="550"/>
        <end position="571"/>
    </location>
</feature>
<dbReference type="OMA" id="IAPWSLQ"/>
<feature type="region of interest" description="Disordered" evidence="2">
    <location>
        <begin position="130"/>
        <end position="160"/>
    </location>
</feature>
<comment type="caution">
    <text evidence="4">The sequence shown here is derived from an EMBL/GenBank/DDBJ whole genome shotgun (WGS) entry which is preliminary data.</text>
</comment>
<reference evidence="4 5" key="1">
    <citation type="journal article" date="2015" name="Nat. Commun.">
        <title>Lucilia cuprina genome unlocks parasitic fly biology to underpin future interventions.</title>
        <authorList>
            <person name="Anstead C.A."/>
            <person name="Korhonen P.K."/>
            <person name="Young N.D."/>
            <person name="Hall R.S."/>
            <person name="Jex A.R."/>
            <person name="Murali S.C."/>
            <person name="Hughes D.S."/>
            <person name="Lee S.F."/>
            <person name="Perry T."/>
            <person name="Stroehlein A.J."/>
            <person name="Ansell B.R."/>
            <person name="Breugelmans B."/>
            <person name="Hofmann A."/>
            <person name="Qu J."/>
            <person name="Dugan S."/>
            <person name="Lee S.L."/>
            <person name="Chao H."/>
            <person name="Dinh H."/>
            <person name="Han Y."/>
            <person name="Doddapaneni H.V."/>
            <person name="Worley K.C."/>
            <person name="Muzny D.M."/>
            <person name="Ioannidis P."/>
            <person name="Waterhouse R.M."/>
            <person name="Zdobnov E.M."/>
            <person name="James P.J."/>
            <person name="Bagnall N.H."/>
            <person name="Kotze A.C."/>
            <person name="Gibbs R.A."/>
            <person name="Richards S."/>
            <person name="Batterham P."/>
            <person name="Gasser R.B."/>
        </authorList>
    </citation>
    <scope>NUCLEOTIDE SEQUENCE [LARGE SCALE GENOMIC DNA]</scope>
    <source>
        <strain evidence="4 5">LS</strain>
        <tissue evidence="4">Full body</tissue>
    </source>
</reference>
<sequence length="1779" mass="196153">MTDSMKFGPEWLRNMSADTTSSNTNTSGQINPAGVFGSGNSGGGGIEGSAVNNSNSGTSNLNPSSLHNNVNAANTAASRNTFPEFRYGREEMLLLFDRNCGIPEILPSYKNLFVERVQFPLALVPSTDEDMLQGSAPPTQRPGWLQRSPVGFSTATRGTGRVGCMERGRMRGKSIYHPVFQRPNAMFDDDQRSSTIKTDRSWVERNGGASAADPAVTGPSTIVGGGLGTDAWNGNTPVSSPRREFSNHPRNMENWRRSRNEDGSGGESSSAATFSADGGWRMNTSGFQNSHTRWGRSTSWRDDELANNNENSGIVGSSGATIAGAGGVMMMRSNSTISTTQSERIVQSSVSGKQTGAPGVTRSMSVTSSGSRNTVSGNIWPNSTTVGQMNNCQGDGSGNDEMGLPEWAMENPSDIGGTFDASGAFHGAIDDDIHARNIPEEQNENDSPEQNKEDKKSSDTEVQEKLSKTSDDNSNISTKSHNSSSMKETENYQDSSSASPTPPLSVNQESNDNSSVNDKSKQNPSSCTRNQVSPTDVAQENVFQKNIENHSENEYNTKESDNSVTSNNAGDYAERMMKVTDDMIEKLIMDDEDTKEDHMKASMLSGGNKRNTQPVFVSALQQPQNSNHPTTVSPALGGGSGPTCPPNMSLYNMGGIMVDHTHNIAALHQLQQQQMAAVAAAAIGLQSTPPPPHPMTSSAPTDLWLYRDPQAKVQGPFSALEMTEWYRAGYFNENLYVRRVCDVRFRPLGDLIKICNGQMPFSHSHLIPIDLNTTPLTPPLAPVIPAQSSTQAADFVIKTLNEQQQHEKLKGNVTAAADSLSNALKSLINSVDISQVLNMHFQTLQDRFIHNQEIEIANELSKNECFRRLSPAEQDAVVRQKLQMMVLPEYLTSLTGLSNSLAALNPTAGTQLYDTIAECTKKEQLFSNHQSQPQSQTPVQQQQQQQQQRGNHHASSGTPYINAEDFIMKTKNTGHELNSNDLLNEFNLRMFLNNGTDSGSGGSGGVAASNSHGHEFLSDQQLFGAGATPTQNPPNNVTQSPMMQMWMNSLASNQTNHLPNQHPLMTSPQQAAGVNNQWLNGPLVGIPTLNLSREQHGGINIMGSPKPTPASMWDVATLEQQVQVQRQHEQQQLHQQMQQQSFDHQRLVKDAGKHLQDQQQQNIDNNNKQQQHSEDNKQEQQQMSENEVQKSLDAMAKVSSLNDNGKQEPHQRQAPLQPSINEKSQSQNNNNKRNSTNNNNNVLKSSNKPKSENVDQISKKTDDERRREINEEKRRQKEERKRLQMEEEKRRLMQAEDEKRRQMQEEEKRQQQIQAQRRKALMSSNNSSSNNNANNSLLSSANSANNLGSQKSKEQQRIQSSVAPWSTQTLATKSQGPGLAEIQKAEIRERRADQQRQLEIQEKQMRANETQDTVLKWNAAPVPVKSFAEIQAEEARRLAHEQMELQRRKEQEAHNNLIAFNSAGTTAAGGLNSSSNISSIWSGNKIWGTSTNTTGFWEDPLKFNNKSMTSGLSNNNVNNNSNVTGASIISQSSNLQQKQTTSQQQHQQQPSSSQQSLNKNVKKSPGLAVGQNTVSPPTSSSLGGPTPQRKPSNNTAPATKQVKPQKADNNSSVSGNNENKKSSAKNSNNANKIDDYEAEFTNWCTKSLNNMNTKVDVPTFVSFLRDLESPYEVKDYIRMYLGESKEYIDFAKQFLERRSKYKNLQRAQNAHDDDLCKPAQAITPSVNDNSENKGKQKKVKKNKMTKLDARNLGFSVTAAEGRINVGDRDYSHFIKLNIC</sequence>
<name>A0A0L0BRS0_LUCCU</name>
<dbReference type="Gene3D" id="3.30.1490.40">
    <property type="match status" value="1"/>
</dbReference>
<feature type="compositionally biased region" description="Polar residues" evidence="2">
    <location>
        <begin position="492"/>
        <end position="509"/>
    </location>
</feature>
<keyword evidence="1" id="KW-0175">Coiled coil</keyword>
<feature type="compositionally biased region" description="Basic and acidic residues" evidence="2">
    <location>
        <begin position="550"/>
        <end position="561"/>
    </location>
</feature>
<feature type="region of interest" description="Disordered" evidence="2">
    <location>
        <begin position="1201"/>
        <end position="1379"/>
    </location>
</feature>
<dbReference type="SMART" id="SM00444">
    <property type="entry name" value="GYF"/>
    <property type="match status" value="1"/>
</dbReference>
<keyword evidence="5" id="KW-1185">Reference proteome</keyword>
<gene>
    <name evidence="4" type="ORF">FF38_13446</name>
</gene>
<proteinExistence type="predicted"/>
<dbReference type="GO" id="GO:0005829">
    <property type="term" value="C:cytosol"/>
    <property type="evidence" value="ECO:0007669"/>
    <property type="project" value="TreeGrafter"/>
</dbReference>
<evidence type="ECO:0000259" key="3">
    <source>
        <dbReference type="PROSITE" id="PS50829"/>
    </source>
</evidence>
<feature type="compositionally biased region" description="Low complexity" evidence="2">
    <location>
        <begin position="1219"/>
        <end position="1248"/>
    </location>
</feature>
<feature type="compositionally biased region" description="Low complexity" evidence="2">
    <location>
        <begin position="1575"/>
        <end position="1587"/>
    </location>
</feature>
<dbReference type="STRING" id="7375.A0A0L0BRS0"/>
<feature type="compositionally biased region" description="Basic and acidic residues" evidence="2">
    <location>
        <begin position="241"/>
        <end position="262"/>
    </location>
</feature>
<dbReference type="InterPro" id="IPR003169">
    <property type="entry name" value="GYF"/>
</dbReference>
<feature type="compositionally biased region" description="Polar residues" evidence="2">
    <location>
        <begin position="1589"/>
        <end position="1598"/>
    </location>
</feature>
<evidence type="ECO:0000256" key="1">
    <source>
        <dbReference type="SAM" id="Coils"/>
    </source>
</evidence>
<protein>
    <submittedName>
        <fullName evidence="4">PERQ amino acid-rich with GYF domain-containing protein</fullName>
    </submittedName>
</protein>
<dbReference type="InterPro" id="IPR051640">
    <property type="entry name" value="GRB10-interact_GYF"/>
</dbReference>
<evidence type="ECO:0000313" key="4">
    <source>
        <dbReference type="EMBL" id="KNC21889.1"/>
    </source>
</evidence>
<feature type="compositionally biased region" description="Polar residues" evidence="2">
    <location>
        <begin position="336"/>
        <end position="354"/>
    </location>
</feature>
<feature type="compositionally biased region" description="Polar residues" evidence="2">
    <location>
        <begin position="282"/>
        <end position="295"/>
    </location>
</feature>
<feature type="compositionally biased region" description="Polar residues" evidence="2">
    <location>
        <begin position="1357"/>
        <end position="1375"/>
    </location>
</feature>
<feature type="compositionally biased region" description="Polar residues" evidence="2">
    <location>
        <begin position="524"/>
        <end position="538"/>
    </location>
</feature>
<dbReference type="SUPFAM" id="SSF55277">
    <property type="entry name" value="GYF domain"/>
    <property type="match status" value="1"/>
</dbReference>
<evidence type="ECO:0000313" key="5">
    <source>
        <dbReference type="Proteomes" id="UP000037069"/>
    </source>
</evidence>
<accession>A0A0L0BRS0</accession>
<feature type="region of interest" description="Disordered" evidence="2">
    <location>
        <begin position="1164"/>
        <end position="1188"/>
    </location>
</feature>
<feature type="compositionally biased region" description="Low complexity" evidence="2">
    <location>
        <begin position="1531"/>
        <end position="1559"/>
    </location>
</feature>
<dbReference type="PROSITE" id="PS50829">
    <property type="entry name" value="GYF"/>
    <property type="match status" value="1"/>
</dbReference>
<feature type="compositionally biased region" description="Low complexity" evidence="2">
    <location>
        <begin position="930"/>
        <end position="948"/>
    </location>
</feature>
<dbReference type="CDD" id="cd22249">
    <property type="entry name" value="UDM1_RNF168_RNF169-like"/>
    <property type="match status" value="1"/>
</dbReference>
<dbReference type="CDD" id="cd00072">
    <property type="entry name" value="GYF"/>
    <property type="match status" value="1"/>
</dbReference>
<feature type="coiled-coil region" evidence="1">
    <location>
        <begin position="1384"/>
        <end position="1411"/>
    </location>
</feature>
<feature type="compositionally biased region" description="Basic and acidic residues" evidence="2">
    <location>
        <begin position="449"/>
        <end position="471"/>
    </location>
</feature>
<feature type="compositionally biased region" description="Low complexity" evidence="2">
    <location>
        <begin position="1323"/>
        <end position="1347"/>
    </location>
</feature>
<feature type="compositionally biased region" description="Low complexity" evidence="2">
    <location>
        <begin position="473"/>
        <end position="485"/>
    </location>
</feature>
<dbReference type="Proteomes" id="UP000037069">
    <property type="component" value="Unassembled WGS sequence"/>
</dbReference>
<dbReference type="Pfam" id="PF02213">
    <property type="entry name" value="GYF"/>
    <property type="match status" value="1"/>
</dbReference>
<dbReference type="InterPro" id="IPR035445">
    <property type="entry name" value="GYF-like_dom_sf"/>
</dbReference>
<feature type="region of interest" description="Disordered" evidence="2">
    <location>
        <begin position="1720"/>
        <end position="1742"/>
    </location>
</feature>
<feature type="region of interest" description="Disordered" evidence="2">
    <location>
        <begin position="336"/>
        <end position="385"/>
    </location>
</feature>
<feature type="domain" description="GYF" evidence="3">
    <location>
        <begin position="701"/>
        <end position="749"/>
    </location>
</feature>
<feature type="region of interest" description="Disordered" evidence="2">
    <location>
        <begin position="1124"/>
        <end position="1146"/>
    </location>
</feature>
<dbReference type="EMBL" id="JRES01001574">
    <property type="protein sequence ID" value="KNC21889.1"/>
    <property type="molecule type" value="Genomic_DNA"/>
</dbReference>
<feature type="region of interest" description="Disordered" evidence="2">
    <location>
        <begin position="1531"/>
        <end position="1630"/>
    </location>
</feature>
<feature type="region of interest" description="Disordered" evidence="2">
    <location>
        <begin position="205"/>
        <end position="295"/>
    </location>
</feature>
<dbReference type="PANTHER" id="PTHR14445:SF36">
    <property type="entry name" value="FI03272P-RELATED"/>
    <property type="match status" value="1"/>
</dbReference>
<feature type="region of interest" description="Disordered" evidence="2">
    <location>
        <begin position="926"/>
        <end position="959"/>
    </location>
</feature>
<dbReference type="PANTHER" id="PTHR14445">
    <property type="entry name" value="GRB10 INTERACTING GYF PROTEIN"/>
    <property type="match status" value="1"/>
</dbReference>
<feature type="compositionally biased region" description="Basic and acidic residues" evidence="2">
    <location>
        <begin position="1249"/>
        <end position="1310"/>
    </location>
</feature>
<feature type="compositionally biased region" description="Polar residues" evidence="2">
    <location>
        <begin position="362"/>
        <end position="385"/>
    </location>
</feature>
<dbReference type="OrthoDB" id="48509at2759"/>
<feature type="region of interest" description="Disordered" evidence="2">
    <location>
        <begin position="440"/>
        <end position="538"/>
    </location>
</feature>